<proteinExistence type="predicted"/>
<dbReference type="InterPro" id="IPR051703">
    <property type="entry name" value="NF-kappa-B_Signaling_Reg"/>
</dbReference>
<name>A0A8K0G260_IGNLU</name>
<reference evidence="3" key="1">
    <citation type="submission" date="2019-08" db="EMBL/GenBank/DDBJ databases">
        <title>The genome of the North American firefly Photinus pyralis.</title>
        <authorList>
            <consortium name="Photinus pyralis genome working group"/>
            <person name="Fallon T.R."/>
            <person name="Sander Lower S.E."/>
            <person name="Weng J.-K."/>
        </authorList>
    </citation>
    <scope>NUCLEOTIDE SEQUENCE</scope>
    <source>
        <strain evidence="3">TRF0915ILg1</strain>
        <tissue evidence="3">Whole body</tissue>
    </source>
</reference>
<feature type="domain" description="YqaJ viral recombinase" evidence="2">
    <location>
        <begin position="85"/>
        <end position="231"/>
    </location>
</feature>
<accession>A0A8K0G260</accession>
<dbReference type="InterPro" id="IPR011335">
    <property type="entry name" value="Restrct_endonuc-II-like"/>
</dbReference>
<gene>
    <name evidence="3" type="ORF">ILUMI_23137</name>
</gene>
<dbReference type="EMBL" id="VTPC01090568">
    <property type="protein sequence ID" value="KAF2883034.1"/>
    <property type="molecule type" value="Genomic_DNA"/>
</dbReference>
<protein>
    <recommendedName>
        <fullName evidence="2">YqaJ viral recombinase domain-containing protein</fullName>
    </recommendedName>
</protein>
<feature type="compositionally biased region" description="Basic residues" evidence="1">
    <location>
        <begin position="1"/>
        <end position="14"/>
    </location>
</feature>
<dbReference type="PANTHER" id="PTHR46609:SF8">
    <property type="entry name" value="YQAJ VIRAL RECOMBINASE DOMAIN-CONTAINING PROTEIN"/>
    <property type="match status" value="1"/>
</dbReference>
<dbReference type="InterPro" id="IPR019080">
    <property type="entry name" value="YqaJ_viral_recombinase"/>
</dbReference>
<dbReference type="Pfam" id="PF09588">
    <property type="entry name" value="YqaJ"/>
    <property type="match status" value="1"/>
</dbReference>
<dbReference type="SUPFAM" id="SSF52980">
    <property type="entry name" value="Restriction endonuclease-like"/>
    <property type="match status" value="1"/>
</dbReference>
<dbReference type="PANTHER" id="PTHR46609">
    <property type="entry name" value="EXONUCLEASE, PHAGE-TYPE/RECB, C-TERMINAL DOMAIN-CONTAINING PROTEIN"/>
    <property type="match status" value="1"/>
</dbReference>
<dbReference type="AlphaFoldDB" id="A0A8K0G260"/>
<evidence type="ECO:0000259" key="2">
    <source>
        <dbReference type="Pfam" id="PF09588"/>
    </source>
</evidence>
<dbReference type="Proteomes" id="UP000801492">
    <property type="component" value="Unassembled WGS sequence"/>
</dbReference>
<feature type="region of interest" description="Disordered" evidence="1">
    <location>
        <begin position="1"/>
        <end position="33"/>
    </location>
</feature>
<dbReference type="Gene3D" id="3.90.320.10">
    <property type="match status" value="1"/>
</dbReference>
<evidence type="ECO:0000313" key="3">
    <source>
        <dbReference type="EMBL" id="KAF2883034.1"/>
    </source>
</evidence>
<organism evidence="3 4">
    <name type="scientific">Ignelater luminosus</name>
    <name type="common">Cucubano</name>
    <name type="synonym">Pyrophorus luminosus</name>
    <dbReference type="NCBI Taxonomy" id="2038154"/>
    <lineage>
        <taxon>Eukaryota</taxon>
        <taxon>Metazoa</taxon>
        <taxon>Ecdysozoa</taxon>
        <taxon>Arthropoda</taxon>
        <taxon>Hexapoda</taxon>
        <taxon>Insecta</taxon>
        <taxon>Pterygota</taxon>
        <taxon>Neoptera</taxon>
        <taxon>Endopterygota</taxon>
        <taxon>Coleoptera</taxon>
        <taxon>Polyphaga</taxon>
        <taxon>Elateriformia</taxon>
        <taxon>Elateroidea</taxon>
        <taxon>Elateridae</taxon>
        <taxon>Agrypninae</taxon>
        <taxon>Pyrophorini</taxon>
        <taxon>Ignelater</taxon>
    </lineage>
</organism>
<comment type="caution">
    <text evidence="3">The sequence shown here is derived from an EMBL/GenBank/DDBJ whole genome shotgun (WGS) entry which is preliminary data.</text>
</comment>
<dbReference type="GO" id="GO:0006281">
    <property type="term" value="P:DNA repair"/>
    <property type="evidence" value="ECO:0007669"/>
    <property type="project" value="UniProtKB-ARBA"/>
</dbReference>
<sequence length="309" mass="36360">MRCRSNISAKRKLKFANEPPKKNKKINNCGPDKHYGMSLAEPDMSEEELEKECQLYLEKLKCRVSNSEDRDHIQQMTRDQHGSVDWRELRKTMLTASNFGEVIKRRPSTHCHNLVKRLLYHKKINSKAVIYGRTHEDDAVQLYIQEMTKHDINDMQVQQCKLYIDLEHPYLDATPDRLLGNDAVIEIKCLPSLIEVENPFEKPPSNACFVVENGTIRLKRNHKYYFQVQYNFCDLVIFINEDKGIRVQRIQKDEVLWKTKMLPLLKEFYLKFMLPDIVDSRVNRGLRLRDCANDKEGSIFDEPLACLLE</sequence>
<dbReference type="OrthoDB" id="6777749at2759"/>
<keyword evidence="4" id="KW-1185">Reference proteome</keyword>
<dbReference type="InterPro" id="IPR011604">
    <property type="entry name" value="PDDEXK-like_dom_sf"/>
</dbReference>
<dbReference type="CDD" id="cd22343">
    <property type="entry name" value="PDDEXK_lambda_exonuclease-like"/>
    <property type="match status" value="1"/>
</dbReference>
<evidence type="ECO:0000313" key="4">
    <source>
        <dbReference type="Proteomes" id="UP000801492"/>
    </source>
</evidence>
<evidence type="ECO:0000256" key="1">
    <source>
        <dbReference type="SAM" id="MobiDB-lite"/>
    </source>
</evidence>